<proteinExistence type="predicted"/>
<protein>
    <submittedName>
        <fullName evidence="1">Sulfur carrier protein ThiS</fullName>
    </submittedName>
</protein>
<dbReference type="SUPFAM" id="SSF54285">
    <property type="entry name" value="MoaD/ThiS"/>
    <property type="match status" value="1"/>
</dbReference>
<organism evidence="1 2">
    <name type="scientific">Lichenicola cladoniae</name>
    <dbReference type="NCBI Taxonomy" id="1484109"/>
    <lineage>
        <taxon>Bacteria</taxon>
        <taxon>Pseudomonadati</taxon>
        <taxon>Pseudomonadota</taxon>
        <taxon>Alphaproteobacteria</taxon>
        <taxon>Acetobacterales</taxon>
        <taxon>Acetobacteraceae</taxon>
        <taxon>Lichenicola</taxon>
    </lineage>
</organism>
<gene>
    <name evidence="1" type="primary">thiS</name>
    <name evidence="1" type="ORF">HN018_11760</name>
</gene>
<name>A0A6M8HQR7_9PROT</name>
<dbReference type="Gene3D" id="3.10.20.30">
    <property type="match status" value="1"/>
</dbReference>
<dbReference type="NCBIfam" id="TIGR01683">
    <property type="entry name" value="thiS"/>
    <property type="match status" value="1"/>
</dbReference>
<dbReference type="Pfam" id="PF02597">
    <property type="entry name" value="ThiS"/>
    <property type="match status" value="1"/>
</dbReference>
<dbReference type="RefSeq" id="WP_171835568.1">
    <property type="nucleotide sequence ID" value="NZ_CP053708.1"/>
</dbReference>
<dbReference type="InterPro" id="IPR016155">
    <property type="entry name" value="Mopterin_synth/thiamin_S_b"/>
</dbReference>
<dbReference type="EMBL" id="CP053708">
    <property type="protein sequence ID" value="QKE90620.1"/>
    <property type="molecule type" value="Genomic_DNA"/>
</dbReference>
<evidence type="ECO:0000313" key="2">
    <source>
        <dbReference type="Proteomes" id="UP000500767"/>
    </source>
</evidence>
<keyword evidence="2" id="KW-1185">Reference proteome</keyword>
<dbReference type="AlphaFoldDB" id="A0A6M8HQR7"/>
<sequence length="65" mass="6719">MKILVNGERREVASTTLDAALVELGYSAALVATAVDGDFVPASARGICRLDENSAIEILAPMKGG</sequence>
<dbReference type="InterPro" id="IPR010035">
    <property type="entry name" value="Thi_S"/>
</dbReference>
<dbReference type="InterPro" id="IPR003749">
    <property type="entry name" value="ThiS/MoaD-like"/>
</dbReference>
<accession>A0A6M8HQR7</accession>
<dbReference type="InterPro" id="IPR012675">
    <property type="entry name" value="Beta-grasp_dom_sf"/>
</dbReference>
<evidence type="ECO:0000313" key="1">
    <source>
        <dbReference type="EMBL" id="QKE90620.1"/>
    </source>
</evidence>
<dbReference type="Proteomes" id="UP000500767">
    <property type="component" value="Chromosome"/>
</dbReference>
<dbReference type="KEGG" id="lck:HN018_11760"/>
<dbReference type="CDD" id="cd00565">
    <property type="entry name" value="Ubl_ThiS"/>
    <property type="match status" value="1"/>
</dbReference>
<reference evidence="1 2" key="1">
    <citation type="journal article" date="2014" name="World J. Microbiol. Biotechnol.">
        <title>Biodiversity and physiological characteristics of Antarctic and Arctic lichens-associated bacteria.</title>
        <authorList>
            <person name="Lee Y.M."/>
            <person name="Kim E.H."/>
            <person name="Lee H.K."/>
            <person name="Hong S.G."/>
        </authorList>
    </citation>
    <scope>NUCLEOTIDE SEQUENCE [LARGE SCALE GENOMIC DNA]</scope>
    <source>
        <strain evidence="1 2">PAMC 26569</strain>
    </source>
</reference>